<dbReference type="RefSeq" id="WP_171655961.1">
    <property type="nucleotide sequence ID" value="NZ_WHOD01000121.1"/>
</dbReference>
<organism evidence="2 3">
    <name type="scientific">Paenibacillus foliorum</name>
    <dbReference type="NCBI Taxonomy" id="2654974"/>
    <lineage>
        <taxon>Bacteria</taxon>
        <taxon>Bacillati</taxon>
        <taxon>Bacillota</taxon>
        <taxon>Bacilli</taxon>
        <taxon>Bacillales</taxon>
        <taxon>Paenibacillaceae</taxon>
        <taxon>Paenibacillus</taxon>
    </lineage>
</organism>
<dbReference type="Pfam" id="PF00583">
    <property type="entry name" value="Acetyltransf_1"/>
    <property type="match status" value="2"/>
</dbReference>
<dbReference type="InterPro" id="IPR000182">
    <property type="entry name" value="GNAT_dom"/>
</dbReference>
<protein>
    <submittedName>
        <fullName evidence="2">GNAT family N-acetyltransferase</fullName>
    </submittedName>
</protein>
<feature type="domain" description="N-acetyltransferase" evidence="1">
    <location>
        <begin position="3"/>
        <end position="167"/>
    </location>
</feature>
<dbReference type="Gene3D" id="3.40.630.30">
    <property type="match status" value="1"/>
</dbReference>
<dbReference type="EMBL" id="WHOD01000121">
    <property type="protein sequence ID" value="NOU97704.1"/>
    <property type="molecule type" value="Genomic_DNA"/>
</dbReference>
<proteinExistence type="predicted"/>
<dbReference type="PROSITE" id="PS51186">
    <property type="entry name" value="GNAT"/>
    <property type="match status" value="2"/>
</dbReference>
<dbReference type="Proteomes" id="UP000641588">
    <property type="component" value="Unassembled WGS sequence"/>
</dbReference>
<dbReference type="GO" id="GO:0016747">
    <property type="term" value="F:acyltransferase activity, transferring groups other than amino-acyl groups"/>
    <property type="evidence" value="ECO:0007669"/>
    <property type="project" value="InterPro"/>
</dbReference>
<evidence type="ECO:0000313" key="3">
    <source>
        <dbReference type="Proteomes" id="UP000641588"/>
    </source>
</evidence>
<feature type="domain" description="N-acetyltransferase" evidence="1">
    <location>
        <begin position="181"/>
        <end position="328"/>
    </location>
</feature>
<keyword evidence="3" id="KW-1185">Reference proteome</keyword>
<dbReference type="AlphaFoldDB" id="A0A972K2G0"/>
<reference evidence="2" key="1">
    <citation type="submission" date="2019-10" db="EMBL/GenBank/DDBJ databases">
        <title>Description of Paenibacillus glebae sp. nov.</title>
        <authorList>
            <person name="Carlier A."/>
            <person name="Qi S."/>
        </authorList>
    </citation>
    <scope>NUCLEOTIDE SEQUENCE</scope>
    <source>
        <strain evidence="2">LMG 31456</strain>
    </source>
</reference>
<evidence type="ECO:0000313" key="2">
    <source>
        <dbReference type="EMBL" id="NOU97704.1"/>
    </source>
</evidence>
<accession>A0A972K2G0</accession>
<dbReference type="CDD" id="cd04301">
    <property type="entry name" value="NAT_SF"/>
    <property type="match status" value="2"/>
</dbReference>
<evidence type="ECO:0000259" key="1">
    <source>
        <dbReference type="PROSITE" id="PS51186"/>
    </source>
</evidence>
<dbReference type="InterPro" id="IPR016181">
    <property type="entry name" value="Acyl_CoA_acyltransferase"/>
</dbReference>
<dbReference type="SUPFAM" id="SSF55729">
    <property type="entry name" value="Acyl-CoA N-acyltransferases (Nat)"/>
    <property type="match status" value="2"/>
</dbReference>
<comment type="caution">
    <text evidence="2">The sequence shown here is derived from an EMBL/GenBank/DDBJ whole genome shotgun (WGS) entry which is preliminary data.</text>
</comment>
<sequence>MNITIRPLEVPGDYERMAELLNTIFSEPTWAERLEEDDRKMYKQGKPTYDENGKLTGYDRIRLAALSPDGLMIGYANSWRAPWTEAGTLHHTLVVDPKFRNKGVGAALVGALEQWAHEMKASELVVNVADHDEASLAFAQKRGYLTARHAFKSILKPAEFVEASEGDDELRLISEGIRFFTLLEEPGEESELKLYHLYKQAAADIPGNRESYPNVAEWKKWFLHMEGYRPELVLIAADGDKYVGVVHLLHNEKTSGMYHEFTGVDREYRGRHIASALKIRAIRLSKLLNAPYMSTHNDSANAPMLAINRNRLGYIASPGNYRMIKELRSD</sequence>
<dbReference type="PANTHER" id="PTHR43072">
    <property type="entry name" value="N-ACETYLTRANSFERASE"/>
    <property type="match status" value="1"/>
</dbReference>
<gene>
    <name evidence="2" type="ORF">GC093_31410</name>
</gene>
<name>A0A972K2G0_9BACL</name>